<dbReference type="RefSeq" id="WP_008696415.1">
    <property type="nucleotide sequence ID" value="NZ_KE161007.1"/>
</dbReference>
<comment type="caution">
    <text evidence="1">The sequence shown here is derived from an EMBL/GenBank/DDBJ whole genome shotgun (WGS) entry which is preliminary data.</text>
</comment>
<dbReference type="EMBL" id="AGWJ02000002">
    <property type="protein sequence ID" value="EHO82951.1"/>
    <property type="molecule type" value="Genomic_DNA"/>
</dbReference>
<dbReference type="PANTHER" id="PTHR35336:SF5">
    <property type="entry name" value="ADENOSYLCOBINAMIDE AMIDOHYDROLASE"/>
    <property type="match status" value="1"/>
</dbReference>
<dbReference type="HOGENOM" id="CLU_056334_0_0_0"/>
<gene>
    <name evidence="1" type="ORF">HMPREF0402_00981</name>
</gene>
<evidence type="ECO:0000313" key="1">
    <source>
        <dbReference type="EMBL" id="EHO82951.1"/>
    </source>
</evidence>
<dbReference type="InterPro" id="IPR002808">
    <property type="entry name" value="AdoCbi_amidolase"/>
</dbReference>
<dbReference type="PANTHER" id="PTHR35336">
    <property type="entry name" value="ADENOSYLCOBINAMIDE AMIDOHYDROLASE"/>
    <property type="match status" value="1"/>
</dbReference>
<dbReference type="AlphaFoldDB" id="H1PRD8"/>
<dbReference type="InterPro" id="IPR052209">
    <property type="entry name" value="CbiZ"/>
</dbReference>
<protein>
    <recommendedName>
        <fullName evidence="3">Adenosylcobinamide amidohydrolase</fullName>
    </recommendedName>
</protein>
<evidence type="ECO:0008006" key="3">
    <source>
        <dbReference type="Google" id="ProtNLM"/>
    </source>
</evidence>
<keyword evidence="2" id="KW-1185">Reference proteome</keyword>
<name>H1PRD8_9FUSO</name>
<dbReference type="BioCyc" id="FSP457404-HMP:GTSQ-983-MONOMER"/>
<organism evidence="1 2">
    <name type="scientific">Fusobacterium ulcerans 12-1B</name>
    <dbReference type="NCBI Taxonomy" id="457404"/>
    <lineage>
        <taxon>Bacteria</taxon>
        <taxon>Fusobacteriati</taxon>
        <taxon>Fusobacteriota</taxon>
        <taxon>Fusobacteriia</taxon>
        <taxon>Fusobacteriales</taxon>
        <taxon>Fusobacteriaceae</taxon>
        <taxon>Fusobacterium</taxon>
    </lineage>
</organism>
<proteinExistence type="predicted"/>
<dbReference type="PATRIC" id="fig|457404.5.peg.292"/>
<evidence type="ECO:0000313" key="2">
    <source>
        <dbReference type="Proteomes" id="UP000003233"/>
    </source>
</evidence>
<dbReference type="Pfam" id="PF01955">
    <property type="entry name" value="CbiZ"/>
    <property type="match status" value="1"/>
</dbReference>
<reference evidence="1 2" key="1">
    <citation type="submission" date="2012-07" db="EMBL/GenBank/DDBJ databases">
        <title>The Genome Sequence of Fusobacterium ulcerans 12_1B.</title>
        <authorList>
            <consortium name="The Broad Institute Genome Sequencing Platform"/>
            <person name="Earl A."/>
            <person name="Ward D."/>
            <person name="Feldgarden M."/>
            <person name="Gevers D."/>
            <person name="Strauss J."/>
            <person name="Ambrose C.E."/>
            <person name="Allen-Vercoe E."/>
            <person name="Walker B."/>
            <person name="Young S.K."/>
            <person name="Zeng Q."/>
            <person name="Gargeya S."/>
            <person name="Fitzgerald M."/>
            <person name="Haas B."/>
            <person name="Abouelleil A."/>
            <person name="Alvarado L."/>
            <person name="Arachchi H.M."/>
            <person name="Berlin A.M."/>
            <person name="Chapman S.B."/>
            <person name="Goldberg J."/>
            <person name="Griggs A."/>
            <person name="Gujja S."/>
            <person name="Hansen M."/>
            <person name="Howarth C."/>
            <person name="Imamovic A."/>
            <person name="Larimer J."/>
            <person name="McCowen C."/>
            <person name="Montmayeur A."/>
            <person name="Murphy C."/>
            <person name="Neiman D."/>
            <person name="Pearson M."/>
            <person name="Priest M."/>
            <person name="Roberts A."/>
            <person name="Saif S."/>
            <person name="Shea T."/>
            <person name="Sisk P."/>
            <person name="Sykes S."/>
            <person name="Wortman J."/>
            <person name="Nusbaum C."/>
            <person name="Birren B."/>
        </authorList>
    </citation>
    <scope>NUCLEOTIDE SEQUENCE [LARGE SCALE GENOMIC DNA]</scope>
    <source>
        <strain evidence="1 2">12_1B</strain>
    </source>
</reference>
<accession>H1PRD8</accession>
<sequence length="367" mass="41010">MLKVLETGDKIYKYNKSVIVKFSGKRAVLSTGVINGGYSEHLTSVFNNDAKTAPGMGCQLKAPTYKEHMEIIAGELGLDPQYTTGMGTAADMKNMSVTIEKYGDLSVTALITGGIETNGGRVGDPASYVENDEKTEKIKHGTINIIVAVNGNLPPRTLTRALITITEAKTAAIQELLEGSKYSNGIATGSGTDGVIVYSNLESEAVYNDSGKHSKLGELIGKAVKKGVKEALARQSGLTPEKQKSIFRRGRRYGITAEEIWNRYIEKYPEKTEKKLEYMEFIEKIEKNEETVALTSLYIHLLDQLEWNLFSKETVKEQCEQIRKLICDKLQINYELEEKNEETLNYLIGRYIMTFVKYITEKWGNNV</sequence>
<dbReference type="Proteomes" id="UP000003233">
    <property type="component" value="Unassembled WGS sequence"/>
</dbReference>